<dbReference type="CDD" id="cd00397">
    <property type="entry name" value="DNA_BRE_C"/>
    <property type="match status" value="1"/>
</dbReference>
<dbReference type="EMBL" id="BAAAEW010000003">
    <property type="protein sequence ID" value="GAA0741759.1"/>
    <property type="molecule type" value="Genomic_DNA"/>
</dbReference>
<dbReference type="InterPro" id="IPR013762">
    <property type="entry name" value="Integrase-like_cat_sf"/>
</dbReference>
<evidence type="ECO:0000256" key="1">
    <source>
        <dbReference type="ARBA" id="ARBA00023172"/>
    </source>
</evidence>
<name>A0ABP3UWK4_9BURK</name>
<keyword evidence="4" id="KW-1185">Reference proteome</keyword>
<protein>
    <recommendedName>
        <fullName evidence="2">Tyr recombinase domain-containing protein</fullName>
    </recommendedName>
</protein>
<gene>
    <name evidence="3" type="ORF">GCM10009107_04660</name>
</gene>
<organism evidence="3 4">
    <name type="scientific">Ideonella azotifigens</name>
    <dbReference type="NCBI Taxonomy" id="513160"/>
    <lineage>
        <taxon>Bacteria</taxon>
        <taxon>Pseudomonadati</taxon>
        <taxon>Pseudomonadota</taxon>
        <taxon>Betaproteobacteria</taxon>
        <taxon>Burkholderiales</taxon>
        <taxon>Sphaerotilaceae</taxon>
        <taxon>Ideonella</taxon>
    </lineage>
</organism>
<dbReference type="Gene3D" id="1.10.443.10">
    <property type="entry name" value="Intergrase catalytic core"/>
    <property type="match status" value="1"/>
</dbReference>
<dbReference type="Pfam" id="PF00589">
    <property type="entry name" value="Phage_integrase"/>
    <property type="match status" value="1"/>
</dbReference>
<dbReference type="InterPro" id="IPR002104">
    <property type="entry name" value="Integrase_catalytic"/>
</dbReference>
<sequence length="304" mass="33897">MWQSFATWLQTQHIRLADLNVAQLSRFLDERGRDSELSPRHAWRMVRLIDRVMQFEAMRQATPPNNACADLLARRPDIQYANASQQDGLPEALSAQEAAALLRWLSPGEPETATRSSATWKEMRIRAAIGLQLGAGLTPGEIRALELRHVQQAAADSAVPPRPTALTLPANGNSPAHTVQLNGWPARLLAEWLMLRSEFSFPGSMVFPSTRSAGAPWGKVAHYEAVRKALTAAGLGQVDGGSYRLRHTYALRQLRRGVAPAELSKRLGVTDPDVMDRYQRLLAKREESQVEEFENSYNARLDAW</sequence>
<feature type="domain" description="Tyr recombinase" evidence="2">
    <location>
        <begin position="88"/>
        <end position="291"/>
    </location>
</feature>
<evidence type="ECO:0000259" key="2">
    <source>
        <dbReference type="PROSITE" id="PS51898"/>
    </source>
</evidence>
<dbReference type="PROSITE" id="PS51898">
    <property type="entry name" value="TYR_RECOMBINASE"/>
    <property type="match status" value="1"/>
</dbReference>
<keyword evidence="1" id="KW-0233">DNA recombination</keyword>
<dbReference type="InterPro" id="IPR011010">
    <property type="entry name" value="DNA_brk_join_enz"/>
</dbReference>
<evidence type="ECO:0000313" key="4">
    <source>
        <dbReference type="Proteomes" id="UP001500279"/>
    </source>
</evidence>
<reference evidence="4" key="1">
    <citation type="journal article" date="2019" name="Int. J. Syst. Evol. Microbiol.">
        <title>The Global Catalogue of Microorganisms (GCM) 10K type strain sequencing project: providing services to taxonomists for standard genome sequencing and annotation.</title>
        <authorList>
            <consortium name="The Broad Institute Genomics Platform"/>
            <consortium name="The Broad Institute Genome Sequencing Center for Infectious Disease"/>
            <person name="Wu L."/>
            <person name="Ma J."/>
        </authorList>
    </citation>
    <scope>NUCLEOTIDE SEQUENCE [LARGE SCALE GENOMIC DNA]</scope>
    <source>
        <strain evidence="4">JCM 15503</strain>
    </source>
</reference>
<evidence type="ECO:0000313" key="3">
    <source>
        <dbReference type="EMBL" id="GAA0741759.1"/>
    </source>
</evidence>
<dbReference type="Proteomes" id="UP001500279">
    <property type="component" value="Unassembled WGS sequence"/>
</dbReference>
<accession>A0ABP3UWK4</accession>
<comment type="caution">
    <text evidence="3">The sequence shown here is derived from an EMBL/GenBank/DDBJ whole genome shotgun (WGS) entry which is preliminary data.</text>
</comment>
<dbReference type="SUPFAM" id="SSF56349">
    <property type="entry name" value="DNA breaking-rejoining enzymes"/>
    <property type="match status" value="1"/>
</dbReference>
<proteinExistence type="predicted"/>
<dbReference type="RefSeq" id="WP_170200724.1">
    <property type="nucleotide sequence ID" value="NZ_BAAAEW010000003.1"/>
</dbReference>